<dbReference type="HOGENOM" id="CLU_1203398_0_0_9"/>
<evidence type="ECO:0000313" key="2">
    <source>
        <dbReference type="Proteomes" id="UP000004459"/>
    </source>
</evidence>
<organism evidence="1 2">
    <name type="scientific">Flavonifractor plautii ATCC 29863</name>
    <dbReference type="NCBI Taxonomy" id="411475"/>
    <lineage>
        <taxon>Bacteria</taxon>
        <taxon>Bacillati</taxon>
        <taxon>Bacillota</taxon>
        <taxon>Clostridia</taxon>
        <taxon>Eubacteriales</taxon>
        <taxon>Oscillospiraceae</taxon>
        <taxon>Flavonifractor</taxon>
    </lineage>
</organism>
<comment type="caution">
    <text evidence="1">The sequence shown here is derived from an EMBL/GenBank/DDBJ whole genome shotgun (WGS) entry which is preliminary data.</text>
</comment>
<accession>G9YLQ0</accession>
<sequence>MRGYPIPENGEEKYKEEIKKENKIAHLKKLQNILSTIEVTEDAREADMSILSALEANGYTCQNGVPVPSRGGSPRYTGRIGVVAAKDGIVAAIETDRKSVRAKSLCKLREYPCDIRVVLLRGGEMSETPEGVDAVIPLRLKEVDDSFHTFWDAYPKKVDKRRAYEAFKRLKVTPELLAVILKALSAQKQSEQWQEAGGRFIPHATTWLNGRRWEDIPTAPPRKEPKRYVE</sequence>
<name>G9YLQ0_FLAPL</name>
<reference evidence="1 2" key="1">
    <citation type="submission" date="2011-08" db="EMBL/GenBank/DDBJ databases">
        <authorList>
            <person name="Weinstock G."/>
            <person name="Sodergren E."/>
            <person name="Clifton S."/>
            <person name="Fulton L."/>
            <person name="Fulton B."/>
            <person name="Courtney L."/>
            <person name="Fronick C."/>
            <person name="Harrison M."/>
            <person name="Strong C."/>
            <person name="Farmer C."/>
            <person name="Delahaunty K."/>
            <person name="Markovic C."/>
            <person name="Hall O."/>
            <person name="Minx P."/>
            <person name="Tomlinson C."/>
            <person name="Mitreva M."/>
            <person name="Hou S."/>
            <person name="Chen J."/>
            <person name="Wollam A."/>
            <person name="Pepin K.H."/>
            <person name="Johnson M."/>
            <person name="Bhonagiri V."/>
            <person name="Zhang X."/>
            <person name="Suruliraj S."/>
            <person name="Warren W."/>
            <person name="Chinwalla A."/>
            <person name="Mardis E.R."/>
            <person name="Wilson R.K."/>
        </authorList>
    </citation>
    <scope>NUCLEOTIDE SEQUENCE [LARGE SCALE GENOMIC DNA]</scope>
    <source>
        <strain evidence="1 2">ATCC 29863</strain>
    </source>
</reference>
<dbReference type="Proteomes" id="UP000004459">
    <property type="component" value="Unassembled WGS sequence"/>
</dbReference>
<protein>
    <submittedName>
        <fullName evidence="1">Uncharacterized protein</fullName>
    </submittedName>
</protein>
<dbReference type="AlphaFoldDB" id="G9YLQ0"/>
<proteinExistence type="predicted"/>
<gene>
    <name evidence="1" type="ORF">HMPREF0372_00416</name>
</gene>
<evidence type="ECO:0000313" key="1">
    <source>
        <dbReference type="EMBL" id="EHM54713.1"/>
    </source>
</evidence>
<dbReference type="EMBL" id="AGCK01000029">
    <property type="protein sequence ID" value="EHM54713.1"/>
    <property type="molecule type" value="Genomic_DNA"/>
</dbReference>